<protein>
    <recommendedName>
        <fullName evidence="2">NB-ARC domain-containing protein</fullName>
    </recommendedName>
</protein>
<organism evidence="1">
    <name type="scientific">Arundo donax</name>
    <name type="common">Giant reed</name>
    <name type="synonym">Donax arundinaceus</name>
    <dbReference type="NCBI Taxonomy" id="35708"/>
    <lineage>
        <taxon>Eukaryota</taxon>
        <taxon>Viridiplantae</taxon>
        <taxon>Streptophyta</taxon>
        <taxon>Embryophyta</taxon>
        <taxon>Tracheophyta</taxon>
        <taxon>Spermatophyta</taxon>
        <taxon>Magnoliopsida</taxon>
        <taxon>Liliopsida</taxon>
        <taxon>Poales</taxon>
        <taxon>Poaceae</taxon>
        <taxon>PACMAD clade</taxon>
        <taxon>Arundinoideae</taxon>
        <taxon>Arundineae</taxon>
        <taxon>Arundo</taxon>
    </lineage>
</organism>
<reference evidence="1" key="1">
    <citation type="submission" date="2014-09" db="EMBL/GenBank/DDBJ databases">
        <authorList>
            <person name="Magalhaes I.L.F."/>
            <person name="Oliveira U."/>
            <person name="Santos F.R."/>
            <person name="Vidigal T.H.D.A."/>
            <person name="Brescovit A.D."/>
            <person name="Santos A.J."/>
        </authorList>
    </citation>
    <scope>NUCLEOTIDE SEQUENCE</scope>
    <source>
        <tissue evidence="1">Shoot tissue taken approximately 20 cm above the soil surface</tissue>
    </source>
</reference>
<dbReference type="EMBL" id="GBRH01243073">
    <property type="protein sequence ID" value="JAD54822.1"/>
    <property type="molecule type" value="Transcribed_RNA"/>
</dbReference>
<evidence type="ECO:0000313" key="1">
    <source>
        <dbReference type="EMBL" id="JAD54822.1"/>
    </source>
</evidence>
<name>A0A0A9B661_ARUDO</name>
<reference evidence="1" key="2">
    <citation type="journal article" date="2015" name="Data Brief">
        <title>Shoot transcriptome of the giant reed, Arundo donax.</title>
        <authorList>
            <person name="Barrero R.A."/>
            <person name="Guerrero F.D."/>
            <person name="Moolhuijzen P."/>
            <person name="Goolsby J.A."/>
            <person name="Tidwell J."/>
            <person name="Bellgard S.E."/>
            <person name="Bellgard M.I."/>
        </authorList>
    </citation>
    <scope>NUCLEOTIDE SEQUENCE</scope>
    <source>
        <tissue evidence="1">Shoot tissue taken approximately 20 cm above the soil surface</tissue>
    </source>
</reference>
<evidence type="ECO:0008006" key="2">
    <source>
        <dbReference type="Google" id="ProtNLM"/>
    </source>
</evidence>
<sequence length="139" mass="15786">MTGVHSMGSEVPVRRSKITIYQSLKELHFEYMPNLEIWPTSSAMDHKNNQQPELFMFPVLKTVTVTECPKLRPMPCLPDAISDLSVSSSSEMLSVGRIFGPSSLVSASLLRRLWVKNFDASSNEWKLLQHRPKLEDLVI</sequence>
<dbReference type="AlphaFoldDB" id="A0A0A9B661"/>
<accession>A0A0A9B661</accession>
<proteinExistence type="predicted"/>